<accession>A0ABX8EHE4</accession>
<keyword evidence="3" id="KW-1185">Reference proteome</keyword>
<sequence length="271" mass="29606">MTTPAGAGGPEAPSLEFIGTATTLLRLGPFTLLTDPNFLHRGQRAYLGRGLWSKRLTEPSTQPGGLPELTAVLLSHLHGDHFDRVARRGLDRSVPVLTTPAAARRLHRWGFSGSYGLETWESSELLSDGWSLRVTAVPGVHAPGPARPLLPTVMGSVLELRRGDGPVHRTYVSGDTLFRPWLREVVERTGPLDAAVLHLGGTRVLGLLVTMDGQQGADLVDLLDPALTVPVHHDDYGVFRSPLTDFTDELARRGDQHRVRVVRRAERVELV</sequence>
<dbReference type="InterPro" id="IPR036866">
    <property type="entry name" value="RibonucZ/Hydroxyglut_hydro"/>
</dbReference>
<dbReference type="RefSeq" id="WP_214058062.1">
    <property type="nucleotide sequence ID" value="NZ_BAAAHS010000002.1"/>
</dbReference>
<dbReference type="Pfam" id="PF12706">
    <property type="entry name" value="Lactamase_B_2"/>
    <property type="match status" value="1"/>
</dbReference>
<feature type="domain" description="Metallo-beta-lactamase" evidence="1">
    <location>
        <begin position="53"/>
        <end position="233"/>
    </location>
</feature>
<name>A0ABX8EHE4_9ACTN</name>
<evidence type="ECO:0000259" key="1">
    <source>
        <dbReference type="Pfam" id="PF12706"/>
    </source>
</evidence>
<dbReference type="PANTHER" id="PTHR43546:SF7">
    <property type="entry name" value="METALLO-BETA-LACTAMASE DOMAIN-CONTAINING PROTEIN"/>
    <property type="match status" value="1"/>
</dbReference>
<dbReference type="Proteomes" id="UP000679307">
    <property type="component" value="Chromosome"/>
</dbReference>
<protein>
    <recommendedName>
        <fullName evidence="1">Metallo-beta-lactamase domain-containing protein</fullName>
    </recommendedName>
</protein>
<reference evidence="2 3" key="1">
    <citation type="submission" date="2021-05" db="EMBL/GenBank/DDBJ databases">
        <title>Complete genome of Nocardioides aquaticus KCTC 9944T isolated from meromictic and hypersaline Ekho Lake, Antarctica.</title>
        <authorList>
            <person name="Hwang K."/>
            <person name="Kim K.M."/>
            <person name="Choe H."/>
        </authorList>
    </citation>
    <scope>NUCLEOTIDE SEQUENCE [LARGE SCALE GENOMIC DNA]</scope>
    <source>
        <strain evidence="2 3">KCTC 9944</strain>
    </source>
</reference>
<dbReference type="InterPro" id="IPR001279">
    <property type="entry name" value="Metallo-B-lactamas"/>
</dbReference>
<gene>
    <name evidence="2" type="ORF">ENKNEFLB_00859</name>
</gene>
<evidence type="ECO:0000313" key="3">
    <source>
        <dbReference type="Proteomes" id="UP000679307"/>
    </source>
</evidence>
<dbReference type="SUPFAM" id="SSF56281">
    <property type="entry name" value="Metallo-hydrolase/oxidoreductase"/>
    <property type="match status" value="1"/>
</dbReference>
<dbReference type="PANTHER" id="PTHR43546">
    <property type="entry name" value="UPF0173 METAL-DEPENDENT HYDROLASE MJ1163-RELATED"/>
    <property type="match status" value="1"/>
</dbReference>
<dbReference type="EMBL" id="CP075371">
    <property type="protein sequence ID" value="QVT78482.1"/>
    <property type="molecule type" value="Genomic_DNA"/>
</dbReference>
<dbReference type="InterPro" id="IPR050114">
    <property type="entry name" value="UPF0173_UPF0282_UlaG_hydrolase"/>
</dbReference>
<proteinExistence type="predicted"/>
<organism evidence="2 3">
    <name type="scientific">Nocardioides aquaticus</name>
    <dbReference type="NCBI Taxonomy" id="160826"/>
    <lineage>
        <taxon>Bacteria</taxon>
        <taxon>Bacillati</taxon>
        <taxon>Actinomycetota</taxon>
        <taxon>Actinomycetes</taxon>
        <taxon>Propionibacteriales</taxon>
        <taxon>Nocardioidaceae</taxon>
        <taxon>Nocardioides</taxon>
    </lineage>
</organism>
<dbReference type="Gene3D" id="3.60.15.10">
    <property type="entry name" value="Ribonuclease Z/Hydroxyacylglutathione hydrolase-like"/>
    <property type="match status" value="1"/>
</dbReference>
<evidence type="ECO:0000313" key="2">
    <source>
        <dbReference type="EMBL" id="QVT78482.1"/>
    </source>
</evidence>